<reference evidence="2" key="2">
    <citation type="journal article" date="2021" name="PeerJ">
        <title>Extensive microbial diversity within the chicken gut microbiome revealed by metagenomics and culture.</title>
        <authorList>
            <person name="Gilroy R."/>
            <person name="Ravi A."/>
            <person name="Getino M."/>
            <person name="Pursley I."/>
            <person name="Horton D.L."/>
            <person name="Alikhan N.F."/>
            <person name="Baker D."/>
            <person name="Gharbi K."/>
            <person name="Hall N."/>
            <person name="Watson M."/>
            <person name="Adriaenssens E.M."/>
            <person name="Foster-Nyarko E."/>
            <person name="Jarju S."/>
            <person name="Secka A."/>
            <person name="Antonio M."/>
            <person name="Oren A."/>
            <person name="Chaudhuri R.R."/>
            <person name="La Ragione R."/>
            <person name="Hildebrand F."/>
            <person name="Pallen M.J."/>
        </authorList>
    </citation>
    <scope>NUCLEOTIDE SEQUENCE</scope>
    <source>
        <strain evidence="2">CHK152-2994</strain>
    </source>
</reference>
<reference evidence="2" key="1">
    <citation type="submission" date="2020-10" db="EMBL/GenBank/DDBJ databases">
        <authorList>
            <person name="Gilroy R."/>
        </authorList>
    </citation>
    <scope>NUCLEOTIDE SEQUENCE</scope>
    <source>
        <strain evidence="2">CHK152-2994</strain>
    </source>
</reference>
<gene>
    <name evidence="2" type="ORF">IAD41_04195</name>
</gene>
<organism evidence="2 3">
    <name type="scientific">Candidatus Scatenecus faecavium</name>
    <dbReference type="NCBI Taxonomy" id="2840915"/>
    <lineage>
        <taxon>Bacteria</taxon>
        <taxon>Candidatus Scatenecus</taxon>
    </lineage>
</organism>
<feature type="domain" description="GST N-terminal" evidence="1">
    <location>
        <begin position="1"/>
        <end position="60"/>
    </location>
</feature>
<dbReference type="Pfam" id="PF13417">
    <property type="entry name" value="GST_N_3"/>
    <property type="match status" value="1"/>
</dbReference>
<evidence type="ECO:0000313" key="2">
    <source>
        <dbReference type="EMBL" id="HIS82788.1"/>
    </source>
</evidence>
<protein>
    <submittedName>
        <fullName evidence="2">Glutathione S-transferase N-terminal domain-containing protein</fullName>
    </submittedName>
</protein>
<accession>A0A9D1FVN6</accession>
<dbReference type="EMBL" id="DVJO01000090">
    <property type="protein sequence ID" value="HIS82788.1"/>
    <property type="molecule type" value="Genomic_DNA"/>
</dbReference>
<dbReference type="AlphaFoldDB" id="A0A9D1FVN6"/>
<dbReference type="Proteomes" id="UP000824139">
    <property type="component" value="Unassembled WGS sequence"/>
</dbReference>
<evidence type="ECO:0000313" key="3">
    <source>
        <dbReference type="Proteomes" id="UP000824139"/>
    </source>
</evidence>
<comment type="caution">
    <text evidence="2">The sequence shown here is derived from an EMBL/GenBank/DDBJ whole genome shotgun (WGS) entry which is preliminary data.</text>
</comment>
<dbReference type="InterPro" id="IPR036249">
    <property type="entry name" value="Thioredoxin-like_sf"/>
</dbReference>
<evidence type="ECO:0000259" key="1">
    <source>
        <dbReference type="PROSITE" id="PS50404"/>
    </source>
</evidence>
<proteinExistence type="predicted"/>
<dbReference type="PROSITE" id="PS50404">
    <property type="entry name" value="GST_NTER"/>
    <property type="match status" value="1"/>
</dbReference>
<dbReference type="SUPFAM" id="SSF52833">
    <property type="entry name" value="Thioredoxin-like"/>
    <property type="match status" value="1"/>
</dbReference>
<sequence>MEFLKENDIKFNKHDVSEPENYEALQELGGKSQVPFMIDEENGVKMYESDDIIEYLKNKM</sequence>
<dbReference type="InterPro" id="IPR004045">
    <property type="entry name" value="Glutathione_S-Trfase_N"/>
</dbReference>
<dbReference type="Gene3D" id="3.40.30.10">
    <property type="entry name" value="Glutaredoxin"/>
    <property type="match status" value="1"/>
</dbReference>
<name>A0A9D1FVN6_9BACT</name>